<sequence>MRWRITLLLVLALAAASDVKVRAAKGKSFIINSKHDFRAASSAPIHSVSKQDVCMFCHTPHNAVSGPMIWNQKLSERSFPTYSSSTLQAIITPIGPQDSSKLCLSCHDGTIALGDTENDGLIQFVQGNSYALPASSPSNLVGAGEGFADDHPFGFIPKLTADIHKPPPGDAVHLDANGKVQCTSCHDPHQESIDPTVDKFLVKSNESSAICQSCHQTPGWMTSAHSRPPDLAEDLRYTSTQGAHTGYVGVGRNGCESCHRPHSAQVAQRLLKLPEENTCYQCHDGAVTNINIRNEFVKMYRHPVQTVSGIHDASESPTSALYPMPETSPGTIRHAECVDCHNAHYSNNAVGQPPLVSGALLGVKGQSQANSFMPAANNEYEICFKCHGDSANKPQAMDTGTGGTGFGRNPQRQFYVGNPNRNNTRIEFAFGASYHPVVRLGNLSGGPGGQVPSLRPAPISPGGTALPNRTLSSSSYIYCTDCHNNDTGSNLGIGTNGASGPHASNIPHLLERQSMLEPPPAMPGKSTSGVAYTPNNYGLCDKCHDVQGSIMQDRSFKHREHVQQAGAACSTCHDPHASSSPMLMNFDLSIVAPNSAGQLSYVQTGVGHGTCNLMCHGTDHKNLRF</sequence>
<accession>A0A2U3K4A3</accession>
<feature type="domain" description="Doubled CXXCH motif" evidence="3">
    <location>
        <begin position="252"/>
        <end position="286"/>
    </location>
</feature>
<proteinExistence type="predicted"/>
<feature type="domain" description="Doubled CXXCH motif" evidence="3">
    <location>
        <begin position="179"/>
        <end position="216"/>
    </location>
</feature>
<feature type="signal peptide" evidence="2">
    <location>
        <begin position="1"/>
        <end position="23"/>
    </location>
</feature>
<dbReference type="Proteomes" id="UP000238701">
    <property type="component" value="Unassembled WGS sequence"/>
</dbReference>
<name>A0A2U3K4A3_9BACT</name>
<evidence type="ECO:0000256" key="2">
    <source>
        <dbReference type="SAM" id="SignalP"/>
    </source>
</evidence>
<evidence type="ECO:0000259" key="3">
    <source>
        <dbReference type="Pfam" id="PF09699"/>
    </source>
</evidence>
<evidence type="ECO:0000256" key="1">
    <source>
        <dbReference type="ARBA" id="ARBA00022729"/>
    </source>
</evidence>
<dbReference type="Gene3D" id="1.10.1130.10">
    <property type="entry name" value="Flavocytochrome C3, Chain A"/>
    <property type="match status" value="2"/>
</dbReference>
<gene>
    <name evidence="4" type="ORF">SBA1_1250004</name>
</gene>
<dbReference type="InterPro" id="IPR051829">
    <property type="entry name" value="Multiheme_Cytochr_ET"/>
</dbReference>
<evidence type="ECO:0000313" key="4">
    <source>
        <dbReference type="EMBL" id="SPF34370.1"/>
    </source>
</evidence>
<dbReference type="InterPro" id="IPR010177">
    <property type="entry name" value="Paired_CXXCH_1"/>
</dbReference>
<organism evidence="4 5">
    <name type="scientific">Candidatus Sulfotelmatobacter kueseliae</name>
    <dbReference type="NCBI Taxonomy" id="2042962"/>
    <lineage>
        <taxon>Bacteria</taxon>
        <taxon>Pseudomonadati</taxon>
        <taxon>Acidobacteriota</taxon>
        <taxon>Terriglobia</taxon>
        <taxon>Terriglobales</taxon>
        <taxon>Candidatus Korobacteraceae</taxon>
        <taxon>Candidatus Sulfotelmatobacter</taxon>
    </lineage>
</organism>
<dbReference type="AlphaFoldDB" id="A0A2U3K4A3"/>
<dbReference type="NCBIfam" id="TIGR01905">
    <property type="entry name" value="paired_CXXCH_1"/>
    <property type="match status" value="1"/>
</dbReference>
<reference evidence="5" key="1">
    <citation type="submission" date="2018-02" db="EMBL/GenBank/DDBJ databases">
        <authorList>
            <person name="Hausmann B."/>
        </authorList>
    </citation>
    <scope>NUCLEOTIDE SEQUENCE [LARGE SCALE GENOMIC DNA]</scope>
    <source>
        <strain evidence="5">Peat soil MAG SbA1</strain>
    </source>
</reference>
<dbReference type="OrthoDB" id="9814800at2"/>
<dbReference type="EMBL" id="OMOD01000030">
    <property type="protein sequence ID" value="SPF34370.1"/>
    <property type="molecule type" value="Genomic_DNA"/>
</dbReference>
<dbReference type="SUPFAM" id="SSF48695">
    <property type="entry name" value="Multiheme cytochromes"/>
    <property type="match status" value="2"/>
</dbReference>
<keyword evidence="1 2" id="KW-0732">Signal</keyword>
<protein>
    <submittedName>
        <fullName evidence="4">Putative Doubled CXXCH domain-containing protein</fullName>
    </submittedName>
</protein>
<feature type="chain" id="PRO_5015763360" evidence="2">
    <location>
        <begin position="24"/>
        <end position="625"/>
    </location>
</feature>
<dbReference type="Pfam" id="PF09699">
    <property type="entry name" value="Paired_CXXCH_1"/>
    <property type="match status" value="2"/>
</dbReference>
<evidence type="ECO:0000313" key="5">
    <source>
        <dbReference type="Proteomes" id="UP000238701"/>
    </source>
</evidence>
<dbReference type="PANTHER" id="PTHR35038">
    <property type="entry name" value="DISSIMILATORY SULFITE REDUCTASE SIRA"/>
    <property type="match status" value="1"/>
</dbReference>
<dbReference type="InterPro" id="IPR036280">
    <property type="entry name" value="Multihaem_cyt_sf"/>
</dbReference>